<evidence type="ECO:0000313" key="2">
    <source>
        <dbReference type="Proteomes" id="UP001465976"/>
    </source>
</evidence>
<accession>A0ABR3EZX5</accession>
<reference evidence="1 2" key="1">
    <citation type="submission" date="2024-02" db="EMBL/GenBank/DDBJ databases">
        <title>A draft genome for the cacao thread blight pathogen Marasmius crinis-equi.</title>
        <authorList>
            <person name="Cohen S.P."/>
            <person name="Baruah I.K."/>
            <person name="Amoako-Attah I."/>
            <person name="Bukari Y."/>
            <person name="Meinhardt L.W."/>
            <person name="Bailey B.A."/>
        </authorList>
    </citation>
    <scope>NUCLEOTIDE SEQUENCE [LARGE SCALE GENOMIC DNA]</scope>
    <source>
        <strain evidence="1 2">GH-76</strain>
    </source>
</reference>
<keyword evidence="2" id="KW-1185">Reference proteome</keyword>
<name>A0ABR3EZX5_9AGAR</name>
<dbReference type="EMBL" id="JBAHYK010001325">
    <property type="protein sequence ID" value="KAL0568497.1"/>
    <property type="molecule type" value="Genomic_DNA"/>
</dbReference>
<gene>
    <name evidence="1" type="ORF">V5O48_013488</name>
</gene>
<proteinExistence type="predicted"/>
<comment type="caution">
    <text evidence="1">The sequence shown here is derived from an EMBL/GenBank/DDBJ whole genome shotgun (WGS) entry which is preliminary data.</text>
</comment>
<protein>
    <submittedName>
        <fullName evidence="1">Uncharacterized protein</fullName>
    </submittedName>
</protein>
<evidence type="ECO:0000313" key="1">
    <source>
        <dbReference type="EMBL" id="KAL0568497.1"/>
    </source>
</evidence>
<sequence length="220" mass="25426">MIHRSLTQAKGVDDRCKCKLTDYKQKYHAAWLAWLSLLGSRERISSQWLADADVVALHGVDTSAVKNPRKRKKVQRKPEDLILHGEFRRKLSWIWSGVDISEDSEAMKEALRIEWCKAYARKRRWTEELELVEEEMRRVPLSLEHKAQAWEGRRMPTNNDPQTEGINAYCNQQAALRQAISGKILGLWTLPDPVRKTLPALLPRIEEESEEEGTADKLEG</sequence>
<dbReference type="Proteomes" id="UP001465976">
    <property type="component" value="Unassembled WGS sequence"/>
</dbReference>
<organism evidence="1 2">
    <name type="scientific">Marasmius crinis-equi</name>
    <dbReference type="NCBI Taxonomy" id="585013"/>
    <lineage>
        <taxon>Eukaryota</taxon>
        <taxon>Fungi</taxon>
        <taxon>Dikarya</taxon>
        <taxon>Basidiomycota</taxon>
        <taxon>Agaricomycotina</taxon>
        <taxon>Agaricomycetes</taxon>
        <taxon>Agaricomycetidae</taxon>
        <taxon>Agaricales</taxon>
        <taxon>Marasmiineae</taxon>
        <taxon>Marasmiaceae</taxon>
        <taxon>Marasmius</taxon>
    </lineage>
</organism>